<name>A0AAV4LVC4_BABCB</name>
<keyword evidence="1" id="KW-1133">Transmembrane helix</keyword>
<dbReference type="GeneID" id="94193985"/>
<keyword evidence="1" id="KW-0472">Membrane</keyword>
<gene>
    <name evidence="2" type="ORF">BcabD6B2_19390</name>
</gene>
<feature type="transmembrane region" description="Helical" evidence="1">
    <location>
        <begin position="215"/>
        <end position="233"/>
    </location>
</feature>
<dbReference type="AlphaFoldDB" id="A0AAV4LVC4"/>
<reference evidence="2 3" key="1">
    <citation type="submission" date="2021-06" db="EMBL/GenBank/DDBJ databases">
        <title>Genome sequence of Babesia caballi.</title>
        <authorList>
            <person name="Yamagishi J."/>
            <person name="Kidaka T."/>
            <person name="Ochi A."/>
        </authorList>
    </citation>
    <scope>NUCLEOTIDE SEQUENCE [LARGE SCALE GENOMIC DNA]</scope>
    <source>
        <strain evidence="2">USDA-D6B2</strain>
    </source>
</reference>
<organism evidence="2 3">
    <name type="scientific">Babesia caballi</name>
    <dbReference type="NCBI Taxonomy" id="5871"/>
    <lineage>
        <taxon>Eukaryota</taxon>
        <taxon>Sar</taxon>
        <taxon>Alveolata</taxon>
        <taxon>Apicomplexa</taxon>
        <taxon>Aconoidasida</taxon>
        <taxon>Piroplasmida</taxon>
        <taxon>Babesiidae</taxon>
        <taxon>Babesia</taxon>
    </lineage>
</organism>
<feature type="transmembrane region" description="Helical" evidence="1">
    <location>
        <begin position="245"/>
        <end position="273"/>
    </location>
</feature>
<dbReference type="RefSeq" id="XP_067714573.1">
    <property type="nucleotide sequence ID" value="XM_067858472.1"/>
</dbReference>
<protein>
    <recommendedName>
        <fullName evidence="4">Variant erythrocyte surface antigen-1, beta subunit</fullName>
    </recommendedName>
</protein>
<proteinExistence type="predicted"/>
<comment type="caution">
    <text evidence="2">The sequence shown here is derived from an EMBL/GenBank/DDBJ whole genome shotgun (WGS) entry which is preliminary data.</text>
</comment>
<dbReference type="Proteomes" id="UP001497744">
    <property type="component" value="Unassembled WGS sequence"/>
</dbReference>
<feature type="transmembrane region" description="Helical" evidence="1">
    <location>
        <begin position="1141"/>
        <end position="1158"/>
    </location>
</feature>
<dbReference type="InterPro" id="IPR024751">
    <property type="entry name" value="VESA1"/>
</dbReference>
<evidence type="ECO:0000313" key="2">
    <source>
        <dbReference type="EMBL" id="GIX62504.1"/>
    </source>
</evidence>
<dbReference type="EMBL" id="BPLF01000002">
    <property type="protein sequence ID" value="GIX62504.1"/>
    <property type="molecule type" value="Genomic_DNA"/>
</dbReference>
<evidence type="ECO:0008006" key="4">
    <source>
        <dbReference type="Google" id="ProtNLM"/>
    </source>
</evidence>
<keyword evidence="3" id="KW-1185">Reference proteome</keyword>
<accession>A0AAV4LVC4</accession>
<evidence type="ECO:0000313" key="3">
    <source>
        <dbReference type="Proteomes" id="UP001497744"/>
    </source>
</evidence>
<feature type="transmembrane region" description="Helical" evidence="1">
    <location>
        <begin position="104"/>
        <end position="123"/>
    </location>
</feature>
<keyword evidence="1" id="KW-0812">Transmembrane</keyword>
<sequence length="1200" mass="130928">MSNKPSEPAHGFAVPHVILNKLSEGLRPFHPQSQANISANAVENVKAWVSKVEDNALKQLITDFAEGLNKFVDQNNGIVKSPYTPAYSKAAWNSLTTSDKRECAAILLGIMPLVYIGLTYLYWQCEGKGGWVQESLNDGGGSNQGTLQQYMEALGYTDKDLNKSEKGQDIASHLQSTFSTELSTTDASSNEYPNFLKALQDKANQSQLPNTTSPLTSLYLISYYYITNFLYIVEPTSPASPSFLGYSGLAALAGGAYGFNLGGLGTFMSALLAPIYSFIRPSRPLLDCPPDLKEAIDWILRVTRKDGGGGGGQSGTEQLAEAVAGLLAGVKSSSAELQEKLSKIKEALSSGPNKGIINALGNGLAKFIGYKNSGGSGEIGTDGIAVGRSAGQASEPLDPGDPGAGYKLTYHRTLATWATQVESGTGGDPGTNKKLCAKIFLGCVPLCFYGLSYLYWRCSDKGGWKEMQLDGSASKGTDLKHFMDLMAFSAHWLNGAKKGSDVERVMKTSFSEFSTAASGQSYADFLKKFRSSCLQKWQAPSTTANADNFLSGLYLCSTSYFRHQHQMKAATARTPSSIRSMLYWLSGLTMTPQFGDLLDHFSTVVPADFKVAISGSQGPDTLSAHDMMGHLIKSSLSPSWILGTIQGPGNSNNPLLHEIYSSSEFSYPSSPSALLSKLADYAYALQFQLHFLYQQCQNDYRVGCGWRDCRFGSDINATGNPVPSHICQGYNCTDISKCKHNGSDTATQCNHNKNGDPTCGKGSTPSPLQAFITDNLKGFRLHASERSSHMSQHLPGSTCHIPMGFKSADLRKNPAAGGNLYSALRPFCGGFNTPLRQLSEKLGCLTKRTPRTLGDLFGFTWHLNGQLFKTRPTIETLAKKLVNAFGDNPKTVPTFFLKLLEGKASQNASGNGHPTILSLSLESMAPAIPFLYQLFMFEEKGFLPLVLFDLKGIPHQTSNTPQYKGNHDDFYSLFNSDCSNPNTCGKYLYPLTHSDGATYAPRNASTYLSWVLYLTDDLQSWFQEMLDEFKNIDCSKTGCAGQPKCSKHHASGTHGTDTSQCSCPSVVQCGGTLPLLYRHGFRYYSPFELMGGSKDNTKRDCKAFAQQLQSVISGNPLDKLITTIDTFLYAIRWEFFSKLSGFWTIYTGLILYTFFFLLDTLRLRSHLHFPSSNSIAPISLLGTGKAPTLKKFTKLVYFIP</sequence>
<evidence type="ECO:0000256" key="1">
    <source>
        <dbReference type="SAM" id="Phobius"/>
    </source>
</evidence>
<dbReference type="Pfam" id="PF12785">
    <property type="entry name" value="VESA1_N"/>
    <property type="match status" value="1"/>
</dbReference>